<evidence type="ECO:0000313" key="1">
    <source>
        <dbReference type="EMBL" id="QDU74515.1"/>
    </source>
</evidence>
<dbReference type="Proteomes" id="UP000318626">
    <property type="component" value="Chromosome"/>
</dbReference>
<accession>A0A518C5L5</accession>
<sequence length="197" mass="22883">MLWPETTRNLNDAADLVRRRRYGVIRVESGTFHSLTLRPWPKLISRLEIETLGRWKHCRGGDHVRLYYNFPISSPGFLALAYIESTRQTTWKTLRRSVEVLDWVAEVRGANASVCELSNEKISARLMHRLGWEPHCEHLSGRHFIKRFYGEYPQHAWLPQPDKPLDNFRRAIESLDLATGFADAEPEIDLVDDKVGC</sequence>
<dbReference type="RefSeq" id="WP_144971467.1">
    <property type="nucleotide sequence ID" value="NZ_CP036289.1"/>
</dbReference>
<reference evidence="2" key="1">
    <citation type="submission" date="2019-02" db="EMBL/GenBank/DDBJ databases">
        <title>Deep-cultivation of Planctomycetes and their phenomic and genomic characterization uncovers novel biology.</title>
        <authorList>
            <person name="Wiegand S."/>
            <person name="Jogler M."/>
            <person name="Boedeker C."/>
            <person name="Pinto D."/>
            <person name="Vollmers J."/>
            <person name="Rivas-Marin E."/>
            <person name="Kohn T."/>
            <person name="Peeters S.H."/>
            <person name="Heuer A."/>
            <person name="Rast P."/>
            <person name="Oberbeckmann S."/>
            <person name="Bunk B."/>
            <person name="Jeske O."/>
            <person name="Meyerdierks A."/>
            <person name="Storesund J.E."/>
            <person name="Kallscheuer N."/>
            <person name="Luecker S."/>
            <person name="Lage O.M."/>
            <person name="Pohl T."/>
            <person name="Merkel B.J."/>
            <person name="Hornburger P."/>
            <person name="Mueller R.-W."/>
            <person name="Bruemmer F."/>
            <person name="Labrenz M."/>
            <person name="Spormann A.M."/>
            <person name="Op den Camp H."/>
            <person name="Overmann J."/>
            <person name="Amann R."/>
            <person name="Jetten M.S.M."/>
            <person name="Mascher T."/>
            <person name="Medema M.H."/>
            <person name="Devos D.P."/>
            <person name="Kaster A.-K."/>
            <person name="Ovreas L."/>
            <person name="Rohde M."/>
            <person name="Galperin M.Y."/>
            <person name="Jogler C."/>
        </authorList>
    </citation>
    <scope>NUCLEOTIDE SEQUENCE [LARGE SCALE GENOMIC DNA]</scope>
    <source>
        <strain evidence="2">Pan97</strain>
    </source>
</reference>
<proteinExistence type="predicted"/>
<protein>
    <submittedName>
        <fullName evidence="1">Uncharacterized protein</fullName>
    </submittedName>
</protein>
<gene>
    <name evidence="1" type="ORF">Pan97_15240</name>
</gene>
<dbReference type="OrthoDB" id="286488at2"/>
<keyword evidence="2" id="KW-1185">Reference proteome</keyword>
<dbReference type="EMBL" id="CP036289">
    <property type="protein sequence ID" value="QDU74515.1"/>
    <property type="molecule type" value="Genomic_DNA"/>
</dbReference>
<dbReference type="KEGG" id="bvo:Pan97_15240"/>
<organism evidence="1 2">
    <name type="scientific">Bremerella volcania</name>
    <dbReference type="NCBI Taxonomy" id="2527984"/>
    <lineage>
        <taxon>Bacteria</taxon>
        <taxon>Pseudomonadati</taxon>
        <taxon>Planctomycetota</taxon>
        <taxon>Planctomycetia</taxon>
        <taxon>Pirellulales</taxon>
        <taxon>Pirellulaceae</taxon>
        <taxon>Bremerella</taxon>
    </lineage>
</organism>
<evidence type="ECO:0000313" key="2">
    <source>
        <dbReference type="Proteomes" id="UP000318626"/>
    </source>
</evidence>
<name>A0A518C5L5_9BACT</name>
<dbReference type="AlphaFoldDB" id="A0A518C5L5"/>